<comment type="caution">
    <text evidence="1">The sequence shown here is derived from an EMBL/GenBank/DDBJ whole genome shotgun (WGS) entry which is preliminary data.</text>
</comment>
<dbReference type="Proteomes" id="UP000789366">
    <property type="component" value="Unassembled WGS sequence"/>
</dbReference>
<dbReference type="EMBL" id="CAJVPW010061667">
    <property type="protein sequence ID" value="CAG8782378.1"/>
    <property type="molecule type" value="Genomic_DNA"/>
</dbReference>
<feature type="non-terminal residue" evidence="1">
    <location>
        <position position="1"/>
    </location>
</feature>
<feature type="non-terminal residue" evidence="1">
    <location>
        <position position="120"/>
    </location>
</feature>
<name>A0ACA9R9B8_9GLOM</name>
<gene>
    <name evidence="1" type="ORF">SPELUC_LOCUS16513</name>
</gene>
<sequence>DISDVRQLWDENFEAMAEDFIYRGIPNSHFQIQATLQSLNILLQRHSKTVVDYNLPELLPETINRELPIMLIEELSYKVTSDDLAKANTLNESQHAVFDEILNLINQGKSGVLFVDDPAG</sequence>
<keyword evidence="2" id="KW-1185">Reference proteome</keyword>
<evidence type="ECO:0000313" key="2">
    <source>
        <dbReference type="Proteomes" id="UP000789366"/>
    </source>
</evidence>
<protein>
    <submittedName>
        <fullName evidence="1">14033_t:CDS:1</fullName>
    </submittedName>
</protein>
<organism evidence="1 2">
    <name type="scientific">Cetraspora pellucida</name>
    <dbReference type="NCBI Taxonomy" id="1433469"/>
    <lineage>
        <taxon>Eukaryota</taxon>
        <taxon>Fungi</taxon>
        <taxon>Fungi incertae sedis</taxon>
        <taxon>Mucoromycota</taxon>
        <taxon>Glomeromycotina</taxon>
        <taxon>Glomeromycetes</taxon>
        <taxon>Diversisporales</taxon>
        <taxon>Gigasporaceae</taxon>
        <taxon>Cetraspora</taxon>
    </lineage>
</organism>
<reference evidence="1" key="1">
    <citation type="submission" date="2021-06" db="EMBL/GenBank/DDBJ databases">
        <authorList>
            <person name="Kallberg Y."/>
            <person name="Tangrot J."/>
            <person name="Rosling A."/>
        </authorList>
    </citation>
    <scope>NUCLEOTIDE SEQUENCE</scope>
    <source>
        <strain evidence="1">28 12/20/2015</strain>
    </source>
</reference>
<proteinExistence type="predicted"/>
<accession>A0ACA9R9B8</accession>
<evidence type="ECO:0000313" key="1">
    <source>
        <dbReference type="EMBL" id="CAG8782378.1"/>
    </source>
</evidence>